<evidence type="ECO:0000313" key="9">
    <source>
        <dbReference type="EMBL" id="PSR81814.1"/>
    </source>
</evidence>
<feature type="domain" description="Rhodopsin" evidence="8">
    <location>
        <begin position="51"/>
        <end position="302"/>
    </location>
</feature>
<dbReference type="STRING" id="2025994.A0A2T3A2U5"/>
<evidence type="ECO:0000256" key="5">
    <source>
        <dbReference type="ARBA" id="ARBA00038359"/>
    </source>
</evidence>
<organism evidence="9 10">
    <name type="scientific">Coniella lustricola</name>
    <dbReference type="NCBI Taxonomy" id="2025994"/>
    <lineage>
        <taxon>Eukaryota</taxon>
        <taxon>Fungi</taxon>
        <taxon>Dikarya</taxon>
        <taxon>Ascomycota</taxon>
        <taxon>Pezizomycotina</taxon>
        <taxon>Sordariomycetes</taxon>
        <taxon>Sordariomycetidae</taxon>
        <taxon>Diaporthales</taxon>
        <taxon>Schizoparmaceae</taxon>
        <taxon>Coniella</taxon>
    </lineage>
</organism>
<comment type="subcellular location">
    <subcellularLocation>
        <location evidence="1">Membrane</location>
        <topology evidence="1">Multi-pass membrane protein</topology>
    </subcellularLocation>
</comment>
<feature type="transmembrane region" description="Helical" evidence="7">
    <location>
        <begin position="31"/>
        <end position="51"/>
    </location>
</feature>
<dbReference type="PANTHER" id="PTHR33048:SF163">
    <property type="entry name" value="INTEGRAL MEMBRANE PROTEIN (AFU_ORTHOLOGUE AFUA_8G05510)"/>
    <property type="match status" value="1"/>
</dbReference>
<dbReference type="AlphaFoldDB" id="A0A2T3A2U5"/>
<evidence type="ECO:0000256" key="7">
    <source>
        <dbReference type="SAM" id="Phobius"/>
    </source>
</evidence>
<feature type="transmembrane region" description="Helical" evidence="7">
    <location>
        <begin position="204"/>
        <end position="226"/>
    </location>
</feature>
<dbReference type="InParanoid" id="A0A2T3A2U5"/>
<evidence type="ECO:0000256" key="1">
    <source>
        <dbReference type="ARBA" id="ARBA00004141"/>
    </source>
</evidence>
<evidence type="ECO:0000259" key="8">
    <source>
        <dbReference type="Pfam" id="PF20684"/>
    </source>
</evidence>
<sequence length="404" mass="45038">MTTTYTMAIDTTIEAIFGSPPEGTNLNDSLMTGYSVVSCVVMGLAVIAVLLRLYVRTTYNTELKNLAVDDYAIVVALVFTGGLLATTLVASTYGAGKHIWSTNVPRLMALLKVVFAEPWVYAASVTSTKFSILLLYRRLFYMRESKLVDTDRSFSIIFWIATCLTGTYPIVMWVVMACACRPLSFYWRQYAGATDGICIDVLQFYLVFGIFNMIYDMIILVIPIPRITKLHMSAKKKVSIAGIMLLGSFVCVASIVRIYYLKKLTVEIDVTWILGPAFGWSSLEPSVAIISACLPTYAPLFRSFRSKATRNSSSARNGSHSGHLRIQEYGQQSQGYFHGHSSIYIEEDEVQLTDRKHNSRNMQSQHSSGEPGCPRPDAITVETRVEVISQENHRVGQMQGDHTS</sequence>
<reference evidence="9 10" key="1">
    <citation type="journal article" date="2018" name="Mycol. Prog.">
        <title>Coniella lustricola, a new species from submerged detritus.</title>
        <authorList>
            <person name="Raudabaugh D.B."/>
            <person name="Iturriaga T."/>
            <person name="Carver A."/>
            <person name="Mondo S."/>
            <person name="Pangilinan J."/>
            <person name="Lipzen A."/>
            <person name="He G."/>
            <person name="Amirebrahimi M."/>
            <person name="Grigoriev I.V."/>
            <person name="Miller A.N."/>
        </authorList>
    </citation>
    <scope>NUCLEOTIDE SEQUENCE [LARGE SCALE GENOMIC DNA]</scope>
    <source>
        <strain evidence="9 10">B22-T-1</strain>
    </source>
</reference>
<evidence type="ECO:0000256" key="3">
    <source>
        <dbReference type="ARBA" id="ARBA00022989"/>
    </source>
</evidence>
<gene>
    <name evidence="9" type="ORF">BD289DRAFT_438582</name>
</gene>
<dbReference type="PANTHER" id="PTHR33048">
    <property type="entry name" value="PTH11-LIKE INTEGRAL MEMBRANE PROTEIN (AFU_ORTHOLOGUE AFUA_5G11245)"/>
    <property type="match status" value="1"/>
</dbReference>
<evidence type="ECO:0000256" key="4">
    <source>
        <dbReference type="ARBA" id="ARBA00023136"/>
    </source>
</evidence>
<dbReference type="InterPro" id="IPR052337">
    <property type="entry name" value="SAT4-like"/>
</dbReference>
<feature type="transmembrane region" description="Helical" evidence="7">
    <location>
        <begin position="156"/>
        <end position="184"/>
    </location>
</feature>
<dbReference type="EMBL" id="KZ678493">
    <property type="protein sequence ID" value="PSR81814.1"/>
    <property type="molecule type" value="Genomic_DNA"/>
</dbReference>
<evidence type="ECO:0000256" key="2">
    <source>
        <dbReference type="ARBA" id="ARBA00022692"/>
    </source>
</evidence>
<feature type="transmembrane region" description="Helical" evidence="7">
    <location>
        <begin position="71"/>
        <end position="93"/>
    </location>
</feature>
<evidence type="ECO:0000256" key="6">
    <source>
        <dbReference type="SAM" id="MobiDB-lite"/>
    </source>
</evidence>
<dbReference type="GO" id="GO:0016020">
    <property type="term" value="C:membrane"/>
    <property type="evidence" value="ECO:0007669"/>
    <property type="project" value="UniProtKB-SubCell"/>
</dbReference>
<accession>A0A2T3A2U5</accession>
<dbReference type="Pfam" id="PF20684">
    <property type="entry name" value="Fung_rhodopsin"/>
    <property type="match status" value="1"/>
</dbReference>
<proteinExistence type="inferred from homology"/>
<dbReference type="OrthoDB" id="5429740at2759"/>
<keyword evidence="2 7" id="KW-0812">Transmembrane</keyword>
<name>A0A2T3A2U5_9PEZI</name>
<dbReference type="Proteomes" id="UP000241462">
    <property type="component" value="Unassembled WGS sequence"/>
</dbReference>
<feature type="region of interest" description="Disordered" evidence="6">
    <location>
        <begin position="357"/>
        <end position="377"/>
    </location>
</feature>
<keyword evidence="4 7" id="KW-0472">Membrane</keyword>
<comment type="similarity">
    <text evidence="5">Belongs to the SAT4 family.</text>
</comment>
<keyword evidence="3 7" id="KW-1133">Transmembrane helix</keyword>
<dbReference type="InterPro" id="IPR049326">
    <property type="entry name" value="Rhodopsin_dom_fungi"/>
</dbReference>
<feature type="transmembrane region" description="Helical" evidence="7">
    <location>
        <begin position="238"/>
        <end position="260"/>
    </location>
</feature>
<keyword evidence="10" id="KW-1185">Reference proteome</keyword>
<evidence type="ECO:0000313" key="10">
    <source>
        <dbReference type="Proteomes" id="UP000241462"/>
    </source>
</evidence>
<feature type="transmembrane region" description="Helical" evidence="7">
    <location>
        <begin position="113"/>
        <end position="136"/>
    </location>
</feature>
<protein>
    <recommendedName>
        <fullName evidence="8">Rhodopsin domain-containing protein</fullName>
    </recommendedName>
</protein>